<reference evidence="1" key="1">
    <citation type="submission" date="2021-02" db="EMBL/GenBank/DDBJ databases">
        <authorList>
            <person name="Nowell W R."/>
        </authorList>
    </citation>
    <scope>NUCLEOTIDE SEQUENCE</scope>
</reference>
<evidence type="ECO:0000313" key="3">
    <source>
        <dbReference type="Proteomes" id="UP000663828"/>
    </source>
</evidence>
<sequence length="138" mass="15863">MSASILIDYNQINGSICITLPMPSITIQFADQNGAINVPCTCARNNQASELIETKEDKHTKEEFTEIKEEKPIKQESIDYDNEISEYILHEDANLYQNMVSPISLSESENEEFNHLWQENFNDIPEIVQYLKHGIVLN</sequence>
<dbReference type="Proteomes" id="UP000663852">
    <property type="component" value="Unassembled WGS sequence"/>
</dbReference>
<organism evidence="1 3">
    <name type="scientific">Adineta ricciae</name>
    <name type="common">Rotifer</name>
    <dbReference type="NCBI Taxonomy" id="249248"/>
    <lineage>
        <taxon>Eukaryota</taxon>
        <taxon>Metazoa</taxon>
        <taxon>Spiralia</taxon>
        <taxon>Gnathifera</taxon>
        <taxon>Rotifera</taxon>
        <taxon>Eurotatoria</taxon>
        <taxon>Bdelloidea</taxon>
        <taxon>Adinetida</taxon>
        <taxon>Adinetidae</taxon>
        <taxon>Adineta</taxon>
    </lineage>
</organism>
<keyword evidence="3" id="KW-1185">Reference proteome</keyword>
<dbReference type="EMBL" id="CAJNOJ010000315">
    <property type="protein sequence ID" value="CAF1393466.1"/>
    <property type="molecule type" value="Genomic_DNA"/>
</dbReference>
<evidence type="ECO:0000313" key="2">
    <source>
        <dbReference type="EMBL" id="CAF1393466.1"/>
    </source>
</evidence>
<gene>
    <name evidence="2" type="ORF">EDS130_LOCUS35602</name>
    <name evidence="1" type="ORF">XAT740_LOCUS23743</name>
</gene>
<dbReference type="OrthoDB" id="10501103at2759"/>
<evidence type="ECO:0000313" key="1">
    <source>
        <dbReference type="EMBL" id="CAF1202254.1"/>
    </source>
</evidence>
<proteinExistence type="predicted"/>
<dbReference type="EMBL" id="CAJNOR010001807">
    <property type="protein sequence ID" value="CAF1202254.1"/>
    <property type="molecule type" value="Genomic_DNA"/>
</dbReference>
<name>A0A814WK05_ADIRI</name>
<accession>A0A814WK05</accession>
<comment type="caution">
    <text evidence="1">The sequence shown here is derived from an EMBL/GenBank/DDBJ whole genome shotgun (WGS) entry which is preliminary data.</text>
</comment>
<dbReference type="AlphaFoldDB" id="A0A814WK05"/>
<protein>
    <submittedName>
        <fullName evidence="1">Uncharacterized protein</fullName>
    </submittedName>
</protein>
<dbReference type="Proteomes" id="UP000663828">
    <property type="component" value="Unassembled WGS sequence"/>
</dbReference>